<keyword evidence="3" id="KW-1185">Reference proteome</keyword>
<evidence type="ECO:0000256" key="1">
    <source>
        <dbReference type="SAM" id="SignalP"/>
    </source>
</evidence>
<evidence type="ECO:0000313" key="2">
    <source>
        <dbReference type="EMBL" id="RCW66074.1"/>
    </source>
</evidence>
<dbReference type="EMBL" id="QPJK01000011">
    <property type="protein sequence ID" value="RCW66074.1"/>
    <property type="molecule type" value="Genomic_DNA"/>
</dbReference>
<name>A0A368XJ79_9BURK</name>
<feature type="signal peptide" evidence="1">
    <location>
        <begin position="1"/>
        <end position="27"/>
    </location>
</feature>
<gene>
    <name evidence="2" type="ORF">DES41_11132</name>
</gene>
<feature type="chain" id="PRO_5016952846" description="DUF2946 family protein" evidence="1">
    <location>
        <begin position="28"/>
        <end position="127"/>
    </location>
</feature>
<keyword evidence="1" id="KW-0732">Signal</keyword>
<dbReference type="RefSeq" id="WP_114471449.1">
    <property type="nucleotide sequence ID" value="NZ_QPJK01000011.1"/>
</dbReference>
<evidence type="ECO:0000313" key="3">
    <source>
        <dbReference type="Proteomes" id="UP000252884"/>
    </source>
</evidence>
<dbReference type="OrthoDB" id="8592785at2"/>
<sequence length="127" mass="13565">MPRRRRHCLLTTFCVVLSLLFSQLALARYVCPAEADAAAMAAMMASGEPCSGMDQAQPVLCHQHSAGAAQSFEAVKVPAPSLPAIVQVLVVPLVLQDLLAGRAPVADYTQARPPPDTLFLSTLRLRV</sequence>
<organism evidence="2 3">
    <name type="scientific">Pseudorhodoferax soli</name>
    <dbReference type="NCBI Taxonomy" id="545864"/>
    <lineage>
        <taxon>Bacteria</taxon>
        <taxon>Pseudomonadati</taxon>
        <taxon>Pseudomonadota</taxon>
        <taxon>Betaproteobacteria</taxon>
        <taxon>Burkholderiales</taxon>
        <taxon>Comamonadaceae</taxon>
    </lineage>
</organism>
<comment type="caution">
    <text evidence="2">The sequence shown here is derived from an EMBL/GenBank/DDBJ whole genome shotgun (WGS) entry which is preliminary data.</text>
</comment>
<accession>A0A368XJ79</accession>
<protein>
    <recommendedName>
        <fullName evidence="4">DUF2946 family protein</fullName>
    </recommendedName>
</protein>
<dbReference type="AlphaFoldDB" id="A0A368XJ79"/>
<proteinExistence type="predicted"/>
<evidence type="ECO:0008006" key="4">
    <source>
        <dbReference type="Google" id="ProtNLM"/>
    </source>
</evidence>
<dbReference type="Proteomes" id="UP000252884">
    <property type="component" value="Unassembled WGS sequence"/>
</dbReference>
<reference evidence="2 3" key="1">
    <citation type="submission" date="2018-07" db="EMBL/GenBank/DDBJ databases">
        <title>Genomic Encyclopedia of Type Strains, Phase IV (KMG-IV): sequencing the most valuable type-strain genomes for metagenomic binning, comparative biology and taxonomic classification.</title>
        <authorList>
            <person name="Goeker M."/>
        </authorList>
    </citation>
    <scope>NUCLEOTIDE SEQUENCE [LARGE SCALE GENOMIC DNA]</scope>
    <source>
        <strain evidence="2 3">DSM 21634</strain>
    </source>
</reference>